<keyword evidence="1" id="KW-0677">Repeat</keyword>
<proteinExistence type="predicted"/>
<gene>
    <name evidence="4" type="ORF">TKK_004502</name>
</gene>
<comment type="caution">
    <text evidence="4">The sequence shown here is derived from an EMBL/GenBank/DDBJ whole genome shotgun (WGS) entry which is preliminary data.</text>
</comment>
<feature type="repeat" description="ANK" evidence="3">
    <location>
        <begin position="273"/>
        <end position="305"/>
    </location>
</feature>
<evidence type="ECO:0000313" key="5">
    <source>
        <dbReference type="Proteomes" id="UP001627154"/>
    </source>
</evidence>
<dbReference type="SUPFAM" id="SSF48403">
    <property type="entry name" value="Ankyrin repeat"/>
    <property type="match status" value="1"/>
</dbReference>
<dbReference type="PROSITE" id="PS50297">
    <property type="entry name" value="ANK_REP_REGION"/>
    <property type="match status" value="3"/>
</dbReference>
<evidence type="ECO:0000256" key="3">
    <source>
        <dbReference type="PROSITE-ProRule" id="PRU00023"/>
    </source>
</evidence>
<keyword evidence="2 3" id="KW-0040">ANK repeat</keyword>
<organism evidence="4 5">
    <name type="scientific">Trichogramma kaykai</name>
    <dbReference type="NCBI Taxonomy" id="54128"/>
    <lineage>
        <taxon>Eukaryota</taxon>
        <taxon>Metazoa</taxon>
        <taxon>Ecdysozoa</taxon>
        <taxon>Arthropoda</taxon>
        <taxon>Hexapoda</taxon>
        <taxon>Insecta</taxon>
        <taxon>Pterygota</taxon>
        <taxon>Neoptera</taxon>
        <taxon>Endopterygota</taxon>
        <taxon>Hymenoptera</taxon>
        <taxon>Apocrita</taxon>
        <taxon>Proctotrupomorpha</taxon>
        <taxon>Chalcidoidea</taxon>
        <taxon>Trichogrammatidae</taxon>
        <taxon>Trichogramma</taxon>
    </lineage>
</organism>
<dbReference type="InterPro" id="IPR036770">
    <property type="entry name" value="Ankyrin_rpt-contain_sf"/>
</dbReference>
<dbReference type="SMART" id="SM00248">
    <property type="entry name" value="ANK"/>
    <property type="match status" value="4"/>
</dbReference>
<dbReference type="PROSITE" id="PS50088">
    <property type="entry name" value="ANK_REPEAT"/>
    <property type="match status" value="3"/>
</dbReference>
<evidence type="ECO:0000256" key="2">
    <source>
        <dbReference type="ARBA" id="ARBA00023043"/>
    </source>
</evidence>
<evidence type="ECO:0000256" key="1">
    <source>
        <dbReference type="ARBA" id="ARBA00022737"/>
    </source>
</evidence>
<dbReference type="Pfam" id="PF12796">
    <property type="entry name" value="Ank_2"/>
    <property type="match status" value="1"/>
</dbReference>
<dbReference type="AlphaFoldDB" id="A0ABD2XBN8"/>
<accession>A0ABD2XBN8</accession>
<reference evidence="4 5" key="1">
    <citation type="journal article" date="2024" name="bioRxiv">
        <title>A reference genome for Trichogramma kaykai: A tiny desert-dwelling parasitoid wasp with competing sex-ratio distorters.</title>
        <authorList>
            <person name="Culotta J."/>
            <person name="Lindsey A.R."/>
        </authorList>
    </citation>
    <scope>NUCLEOTIDE SEQUENCE [LARGE SCALE GENOMIC DNA]</scope>
    <source>
        <strain evidence="4 5">KSX58</strain>
    </source>
</reference>
<dbReference type="PANTHER" id="PTHR24198">
    <property type="entry name" value="ANKYRIN REPEAT AND PROTEIN KINASE DOMAIN-CONTAINING PROTEIN"/>
    <property type="match status" value="1"/>
</dbReference>
<dbReference type="EMBL" id="JBJJXI010000034">
    <property type="protein sequence ID" value="KAL3402556.1"/>
    <property type="molecule type" value="Genomic_DNA"/>
</dbReference>
<feature type="repeat" description="ANK" evidence="3">
    <location>
        <begin position="151"/>
        <end position="183"/>
    </location>
</feature>
<dbReference type="InterPro" id="IPR002110">
    <property type="entry name" value="Ankyrin_rpt"/>
</dbReference>
<sequence length="454" mass="52870">MAKLAKANLNKNCFNERNIRDTLNRFRSNTLRMDFKQMKKCRDMIKRESPSTLFKIVLDEKHLEVLEFLQQRTKLNIHRIFIEGKSAIHYLFNLHYKYESDLRNDHHLIDPADDLQQEKNSSKCHAYDEPETKSLINFFLKNSEKNLSDDHGFTYLHGACFSGDIEAVQRFVSQGVDVDVDSYRCSPLHIACKYRRVDVVKVLLENGAEPNRRDKEDKSTPLHALARLRVCDCAEFCTDNIDDDKKEKKRRPVEEIVDLLVAKGANIERRNARGFTPLELAVSLLDYELTKSLLERGTSLDSLRENISFSTDYSLSESNDYPVTFYIAEMIRLLSSNGFSWDVYTRLKTLKLFMKYRSLAIKNSIVDKAGKSFRDLMPTECCLCTYEGLGFYFDQETADYLHKKREQSRLKLNWPMLSVADSISRILKFDCIKPEVEKMKGIMINFISTQCTHM</sequence>
<dbReference type="Proteomes" id="UP001627154">
    <property type="component" value="Unassembled WGS sequence"/>
</dbReference>
<name>A0ABD2XBN8_9HYME</name>
<dbReference type="Gene3D" id="1.25.40.20">
    <property type="entry name" value="Ankyrin repeat-containing domain"/>
    <property type="match status" value="2"/>
</dbReference>
<protein>
    <submittedName>
        <fullName evidence="4">Uncharacterized protein</fullName>
    </submittedName>
</protein>
<keyword evidence="5" id="KW-1185">Reference proteome</keyword>
<evidence type="ECO:0000313" key="4">
    <source>
        <dbReference type="EMBL" id="KAL3402556.1"/>
    </source>
</evidence>
<feature type="repeat" description="ANK" evidence="3">
    <location>
        <begin position="183"/>
        <end position="215"/>
    </location>
</feature>
<dbReference type="PANTHER" id="PTHR24198:SF165">
    <property type="entry name" value="ANKYRIN REPEAT-CONTAINING PROTEIN-RELATED"/>
    <property type="match status" value="1"/>
</dbReference>